<dbReference type="InterPro" id="IPR029058">
    <property type="entry name" value="AB_hydrolase_fold"/>
</dbReference>
<comment type="similarity">
    <text evidence="1 4">Belongs to the type-B carboxylesterase/lipase family.</text>
</comment>
<dbReference type="PROSITE" id="PS00122">
    <property type="entry name" value="CARBOXYLESTERASE_B_1"/>
    <property type="match status" value="1"/>
</dbReference>
<gene>
    <name evidence="6" type="ORF">VZ94_08955</name>
</gene>
<evidence type="ECO:0000313" key="6">
    <source>
        <dbReference type="EMBL" id="KJV06799.1"/>
    </source>
</evidence>
<reference evidence="7" key="1">
    <citation type="submission" date="2015-03" db="EMBL/GenBank/DDBJ databases">
        <title>Draft genome sequence of a novel methanotroph (Sn10-6) isolated from flooded ricefield rhizosphere in India.</title>
        <authorList>
            <person name="Pandit P.S."/>
            <person name="Pore S.D."/>
            <person name="Arora P."/>
            <person name="Kapse N.G."/>
            <person name="Dhakephalkar P.K."/>
            <person name="Rahalkar M.C."/>
        </authorList>
    </citation>
    <scope>NUCLEOTIDE SEQUENCE [LARGE SCALE GENOMIC DNA]</scope>
    <source>
        <strain evidence="7">Sn10-6</strain>
    </source>
</reference>
<dbReference type="Pfam" id="PF00135">
    <property type="entry name" value="COesterase"/>
    <property type="match status" value="1"/>
</dbReference>
<dbReference type="GO" id="GO:0004104">
    <property type="term" value="F:cholinesterase activity"/>
    <property type="evidence" value="ECO:0007669"/>
    <property type="project" value="InterPro"/>
</dbReference>
<dbReference type="OrthoDB" id="9775851at2"/>
<comment type="caution">
    <text evidence="6">The sequence shown here is derived from an EMBL/GenBank/DDBJ whole genome shotgun (WGS) entry which is preliminary data.</text>
</comment>
<keyword evidence="7" id="KW-1185">Reference proteome</keyword>
<feature type="domain" description="Carboxylesterase type B" evidence="5">
    <location>
        <begin position="36"/>
        <end position="526"/>
    </location>
</feature>
<dbReference type="EMBL" id="LAJX01000087">
    <property type="protein sequence ID" value="KJV06799.1"/>
    <property type="molecule type" value="Genomic_DNA"/>
</dbReference>
<dbReference type="InterPro" id="IPR002018">
    <property type="entry name" value="CarbesteraseB"/>
</dbReference>
<reference evidence="6 7" key="2">
    <citation type="journal article" date="2016" name="Microb. Ecol.">
        <title>Genome Characteristics of a Novel Type I Methanotroph (Sn10-6) Isolated from a Flooded Indian Rice Field.</title>
        <authorList>
            <person name="Rahalkar M.C."/>
            <person name="Pandit P.S."/>
            <person name="Dhakephalkar P.K."/>
            <person name="Pore S."/>
            <person name="Arora P."/>
            <person name="Kapse N."/>
        </authorList>
    </citation>
    <scope>NUCLEOTIDE SEQUENCE [LARGE SCALE GENOMIC DNA]</scope>
    <source>
        <strain evidence="6 7">Sn10-6</strain>
    </source>
</reference>
<evidence type="ECO:0000313" key="7">
    <source>
        <dbReference type="Proteomes" id="UP000033684"/>
    </source>
</evidence>
<organism evidence="6 7">
    <name type="scientific">Methylocucumis oryzae</name>
    <dbReference type="NCBI Taxonomy" id="1632867"/>
    <lineage>
        <taxon>Bacteria</taxon>
        <taxon>Pseudomonadati</taxon>
        <taxon>Pseudomonadota</taxon>
        <taxon>Gammaproteobacteria</taxon>
        <taxon>Methylococcales</taxon>
        <taxon>Methylococcaceae</taxon>
        <taxon>Methylocucumis</taxon>
    </lineage>
</organism>
<accession>A0A0F3IML1</accession>
<dbReference type="ESTHER" id="9gamm-a0a0f3iml1">
    <property type="family name" value="Carb_B_Bacteria"/>
</dbReference>
<dbReference type="InterPro" id="IPR019826">
    <property type="entry name" value="Carboxylesterase_B_AS"/>
</dbReference>
<dbReference type="EC" id="3.1.1.-" evidence="4"/>
<protein>
    <recommendedName>
        <fullName evidence="4">Carboxylic ester hydrolase</fullName>
        <ecNumber evidence="4">3.1.1.-</ecNumber>
    </recommendedName>
</protein>
<sequence>MPTLFSRLTFRFLIIFSTLIHTLDALSSDNPACNSETINSPAGAVCGVTQSPAPNKQANAFLGIPYAESTAGNNRWRAPIAKSPWSNIYQATEFGPICPQLGASNQLSQSEECLSINIWTPKSANPQTKLPVMVFIYGGAFSTGYSSDPLYDGAYISALTDVIVVSFNYRIGVLGFLAADGLTGNYGFMDQQLALEWVQHNIASFGGDTDKVTLFGESAGAMSVGLHVFSAPNSQHLFRAAIMESNFLGLPYKTLTDQINVGNQFKQGLNCPDLACLQNTDVATLLNAESQFTPQMSTVFTGAKFYLPFSPVIDGKLLTRQPTSPSSQQHNHKPILIGTNKDEAVLLVGNQTITPAWYSAWAANLYGLSFQRVIERYPAQFDSGNQTVWATVQTDNFLLCSTRYLASHMTAPTYVYLFNHQPSVNFLGLPACAENDNVCHAAELPFVFHSANNKGFHFTEQEQVLSNQIIEYWTNFAKYLTPNAQLKSPALINWPAFTAHNKAYLALNTETLSVEQDPYRTNCEFWDSIGYEIIHPWQNTAANNH</sequence>
<dbReference type="AlphaFoldDB" id="A0A0F3IML1"/>
<proteinExistence type="inferred from homology"/>
<feature type="active site" description="Charge relay system" evidence="3">
    <location>
        <position position="343"/>
    </location>
</feature>
<dbReference type="PRINTS" id="PR00878">
    <property type="entry name" value="CHOLNESTRASE"/>
</dbReference>
<dbReference type="RefSeq" id="WP_045778968.1">
    <property type="nucleotide sequence ID" value="NZ_LAJX01000087.1"/>
</dbReference>
<dbReference type="SUPFAM" id="SSF53474">
    <property type="entry name" value="alpha/beta-Hydrolases"/>
    <property type="match status" value="1"/>
</dbReference>
<evidence type="ECO:0000259" key="5">
    <source>
        <dbReference type="Pfam" id="PF00135"/>
    </source>
</evidence>
<evidence type="ECO:0000256" key="3">
    <source>
        <dbReference type="PIRSR" id="PIRSR600997-1"/>
    </source>
</evidence>
<dbReference type="Proteomes" id="UP000033684">
    <property type="component" value="Unassembled WGS sequence"/>
</dbReference>
<evidence type="ECO:0000256" key="2">
    <source>
        <dbReference type="ARBA" id="ARBA00022801"/>
    </source>
</evidence>
<feature type="active site" description="Acyl-ester intermediate" evidence="3">
    <location>
        <position position="218"/>
    </location>
</feature>
<name>A0A0F3IML1_9GAMM</name>
<feature type="active site" description="Charge relay system" evidence="3">
    <location>
        <position position="440"/>
    </location>
</feature>
<keyword evidence="2 4" id="KW-0378">Hydrolase</keyword>
<dbReference type="Gene3D" id="3.40.50.1820">
    <property type="entry name" value="alpha/beta hydrolase"/>
    <property type="match status" value="1"/>
</dbReference>
<evidence type="ECO:0000256" key="4">
    <source>
        <dbReference type="RuleBase" id="RU361235"/>
    </source>
</evidence>
<dbReference type="PANTHER" id="PTHR45570:SF2">
    <property type="entry name" value="ACETYLCHOLINESTERASE 1-LIKE"/>
    <property type="match status" value="1"/>
</dbReference>
<dbReference type="InterPro" id="IPR000997">
    <property type="entry name" value="Cholinesterase"/>
</dbReference>
<dbReference type="PATRIC" id="fig|1632867.3.peg.5543"/>
<dbReference type="PANTHER" id="PTHR45570">
    <property type="entry name" value="CARBOXYLIC ESTER HYDROLASE"/>
    <property type="match status" value="1"/>
</dbReference>
<evidence type="ECO:0000256" key="1">
    <source>
        <dbReference type="ARBA" id="ARBA00005964"/>
    </source>
</evidence>